<dbReference type="Pfam" id="PF05979">
    <property type="entry name" value="DUF896"/>
    <property type="match status" value="1"/>
</dbReference>
<comment type="similarity">
    <text evidence="2">Belongs to the UPF0291 family.</text>
</comment>
<name>A0A5D6W873_9FIRM</name>
<dbReference type="PANTHER" id="PTHR37300:SF1">
    <property type="entry name" value="UPF0291 PROTEIN YNZC"/>
    <property type="match status" value="1"/>
</dbReference>
<evidence type="ECO:0000313" key="3">
    <source>
        <dbReference type="EMBL" id="TYZ24026.1"/>
    </source>
</evidence>
<dbReference type="HAMAP" id="MF_01103">
    <property type="entry name" value="UPF0291"/>
    <property type="match status" value="1"/>
</dbReference>
<reference evidence="3 4" key="1">
    <citation type="submission" date="2019-08" db="EMBL/GenBank/DDBJ databases">
        <title>Selenomonas sp. mPRGC5 and Selenomonas sp. mPRGC8 isolated from ruminal fluid of dairy goat (Capra hircus).</title>
        <authorList>
            <person name="Poothong S."/>
            <person name="Nuengjamnong C."/>
            <person name="Tanasupawat S."/>
        </authorList>
    </citation>
    <scope>NUCLEOTIDE SEQUENCE [LARGE SCALE GENOMIC DNA]</scope>
    <source>
        <strain evidence="4">mPRGC5</strain>
    </source>
</reference>
<proteinExistence type="inferred from homology"/>
<comment type="subcellular location">
    <subcellularLocation>
        <location evidence="2">Cytoplasm</location>
    </subcellularLocation>
</comment>
<accession>A0A5D6W873</accession>
<dbReference type="InterPro" id="IPR009242">
    <property type="entry name" value="DUF896"/>
</dbReference>
<dbReference type="EMBL" id="VTOY01000002">
    <property type="protein sequence ID" value="TYZ24026.1"/>
    <property type="molecule type" value="Genomic_DNA"/>
</dbReference>
<dbReference type="PANTHER" id="PTHR37300">
    <property type="entry name" value="UPF0291 PROTEIN CBO2609/CLC_2481"/>
    <property type="match status" value="1"/>
</dbReference>
<sequence>MITSELIARINELARKKRSVGLSEEELAEQQKLRRIYLDGIRDQVKGMLDNIEVVDAPEKPQPKVTRINEVSFSLRRKLH</sequence>
<keyword evidence="1 2" id="KW-0963">Cytoplasm</keyword>
<evidence type="ECO:0000313" key="4">
    <source>
        <dbReference type="Proteomes" id="UP000323646"/>
    </source>
</evidence>
<dbReference type="Proteomes" id="UP000323646">
    <property type="component" value="Unassembled WGS sequence"/>
</dbReference>
<dbReference type="SUPFAM" id="SSF158221">
    <property type="entry name" value="YnzC-like"/>
    <property type="match status" value="1"/>
</dbReference>
<comment type="caution">
    <text evidence="3">The sequence shown here is derived from an EMBL/GenBank/DDBJ whole genome shotgun (WGS) entry which is preliminary data.</text>
</comment>
<dbReference type="Gene3D" id="1.10.287.540">
    <property type="entry name" value="Helix hairpin bin"/>
    <property type="match status" value="1"/>
</dbReference>
<dbReference type="RefSeq" id="WP_149170941.1">
    <property type="nucleotide sequence ID" value="NZ_VTOY01000002.1"/>
</dbReference>
<dbReference type="AlphaFoldDB" id="A0A5D6W873"/>
<dbReference type="OrthoDB" id="390105at2"/>
<evidence type="ECO:0000256" key="2">
    <source>
        <dbReference type="HAMAP-Rule" id="MF_01103"/>
    </source>
</evidence>
<evidence type="ECO:0000256" key="1">
    <source>
        <dbReference type="ARBA" id="ARBA00022490"/>
    </source>
</evidence>
<dbReference type="GO" id="GO:0005737">
    <property type="term" value="C:cytoplasm"/>
    <property type="evidence" value="ECO:0007669"/>
    <property type="project" value="UniProtKB-SubCell"/>
</dbReference>
<protein>
    <recommendedName>
        <fullName evidence="2">UPF0291 protein FZ040_04715</fullName>
    </recommendedName>
</protein>
<organism evidence="3 4">
    <name type="scientific">Selenomonas ruminis</name>
    <dbReference type="NCBI Taxonomy" id="2593411"/>
    <lineage>
        <taxon>Bacteria</taxon>
        <taxon>Bacillati</taxon>
        <taxon>Bacillota</taxon>
        <taxon>Negativicutes</taxon>
        <taxon>Selenomonadales</taxon>
        <taxon>Selenomonadaceae</taxon>
        <taxon>Selenomonas</taxon>
    </lineage>
</organism>
<gene>
    <name evidence="3" type="ORF">FZ040_04715</name>
</gene>
<keyword evidence="4" id="KW-1185">Reference proteome</keyword>